<dbReference type="NCBIfam" id="TIGR01409">
    <property type="entry name" value="TAT_signal_seq"/>
    <property type="match status" value="1"/>
</dbReference>
<evidence type="ECO:0000313" key="4">
    <source>
        <dbReference type="Proteomes" id="UP000019225"/>
    </source>
</evidence>
<accession>W5WKX4</accession>
<dbReference type="InterPro" id="IPR019546">
    <property type="entry name" value="TAT_signal_bac_arc"/>
</dbReference>
<dbReference type="Pfam" id="PF03644">
    <property type="entry name" value="Glyco_hydro_85"/>
    <property type="match status" value="1"/>
</dbReference>
<reference evidence="3 4" key="1">
    <citation type="journal article" date="2014" name="BMC Genomics">
        <title>Complete genome sequence of producer of the glycopeptide antibiotic Aculeximycin Kutzneria albida DSM 43870T, a representative of minor genus of Pseudonocardiaceae.</title>
        <authorList>
            <person name="Rebets Y."/>
            <person name="Tokovenko B."/>
            <person name="Lushchyk I."/>
            <person name="Ruckert C."/>
            <person name="Zaburannyi N."/>
            <person name="Bechthold A."/>
            <person name="Kalinowski J."/>
            <person name="Luzhetskyy A."/>
        </authorList>
    </citation>
    <scope>NUCLEOTIDE SEQUENCE [LARGE SCALE GENOMIC DNA]</scope>
    <source>
        <strain evidence="3">DSM 43870</strain>
    </source>
</reference>
<dbReference type="PATRIC" id="fig|1449976.3.peg.8101"/>
<feature type="domain" description="Cytosolic endo-beta-N-acetylglucosaminidase TIM barrel" evidence="2">
    <location>
        <begin position="114"/>
        <end position="426"/>
    </location>
</feature>
<dbReference type="PANTHER" id="PTHR13246">
    <property type="entry name" value="ENDO BETA N-ACETYLGLUCOSAMINIDASE"/>
    <property type="match status" value="1"/>
</dbReference>
<dbReference type="STRING" id="1449976.KALB_8063"/>
<proteinExistence type="predicted"/>
<dbReference type="Proteomes" id="UP000019225">
    <property type="component" value="Chromosome"/>
</dbReference>
<dbReference type="Gene3D" id="2.60.120.260">
    <property type="entry name" value="Galactose-binding domain-like"/>
    <property type="match status" value="1"/>
</dbReference>
<dbReference type="KEGG" id="kal:KALB_8063"/>
<dbReference type="HOGENOM" id="CLU_010031_0_0_11"/>
<dbReference type="GO" id="GO:0005829">
    <property type="term" value="C:cytosol"/>
    <property type="evidence" value="ECO:0007669"/>
    <property type="project" value="UniProtKB-SubCell"/>
</dbReference>
<dbReference type="PANTHER" id="PTHR13246:SF1">
    <property type="entry name" value="CYTOSOLIC ENDO-BETA-N-ACETYLGLUCOSAMINIDASE"/>
    <property type="match status" value="1"/>
</dbReference>
<evidence type="ECO:0000259" key="2">
    <source>
        <dbReference type="Pfam" id="PF03644"/>
    </source>
</evidence>
<dbReference type="RefSeq" id="WP_081789740.1">
    <property type="nucleotide sequence ID" value="NZ_CP007155.1"/>
</dbReference>
<dbReference type="EMBL" id="CP007155">
    <property type="protein sequence ID" value="AHI01421.1"/>
    <property type="molecule type" value="Genomic_DNA"/>
</dbReference>
<dbReference type="InterPro" id="IPR005201">
    <property type="entry name" value="TIM_ENGase"/>
</dbReference>
<keyword evidence="4" id="KW-1185">Reference proteome</keyword>
<dbReference type="InterPro" id="IPR006311">
    <property type="entry name" value="TAT_signal"/>
</dbReference>
<dbReference type="PROSITE" id="PS51318">
    <property type="entry name" value="TAT"/>
    <property type="match status" value="1"/>
</dbReference>
<dbReference type="OrthoDB" id="1089471at2"/>
<name>W5WKX4_9PSEU</name>
<keyword evidence="1" id="KW-0732">Signal</keyword>
<dbReference type="InterPro" id="IPR032979">
    <property type="entry name" value="ENGase"/>
</dbReference>
<feature type="signal peptide" evidence="1">
    <location>
        <begin position="1"/>
        <end position="29"/>
    </location>
</feature>
<organism evidence="3 4">
    <name type="scientific">Kutzneria albida DSM 43870</name>
    <dbReference type="NCBI Taxonomy" id="1449976"/>
    <lineage>
        <taxon>Bacteria</taxon>
        <taxon>Bacillati</taxon>
        <taxon>Actinomycetota</taxon>
        <taxon>Actinomycetes</taxon>
        <taxon>Pseudonocardiales</taxon>
        <taxon>Pseudonocardiaceae</taxon>
        <taxon>Kutzneria</taxon>
    </lineage>
</organism>
<evidence type="ECO:0000313" key="3">
    <source>
        <dbReference type="EMBL" id="AHI01421.1"/>
    </source>
</evidence>
<evidence type="ECO:0000256" key="1">
    <source>
        <dbReference type="SAM" id="SignalP"/>
    </source>
</evidence>
<gene>
    <name evidence="3" type="ORF">KALB_8063</name>
</gene>
<dbReference type="Gene3D" id="3.20.20.80">
    <property type="entry name" value="Glycosidases"/>
    <property type="match status" value="1"/>
</dbReference>
<dbReference type="eggNOG" id="COG4724">
    <property type="taxonomic scope" value="Bacteria"/>
</dbReference>
<dbReference type="AlphaFoldDB" id="W5WKX4"/>
<sequence length="657" mass="72087">MGMLSRRGFLVLSGVSGAALAFGAPRAHADKVPEPPAGAHEPFVHGYSASDLLTWRPETDPFAAHFRSRVPLATRIPAFAATQANPALSAAPKLSVVSSDYGYGEDLFPRRHYDVFSANTDRFWQYLDVYSSWHGARTAGPSHDWGVVNLPNPAWTDCAHRNGVLSLGCWFWPRDNNEFDDLVRRAGDGSYPVADKLIAMAGYFGFDGYFINQEASISPAQATALMAMLTYLRHKAPTIYLQWYDADLPDGTLDYQNRFNAANAPWLKACDSIFVNYAWSRSGVTDSAAYARKIGLDPYRSVFLPTDIEDYGFGQPQPPTDPRWVFPEGGTAPASYGMFQHSQFWNHGNYGNAVTPEQQQPYFRTERHLWAGPNENPSRTGRLHTQKAGAFTDFQAWDGIAHYVVEKSVIGSLPFTTRFNTGKGTGFWLAGKQSSTSPWASASAQDILPTWQWWTTGSASADYDHSLAYDGGTSLRLSGNGEVRLYKTKLLLDRRTRLAVTSLGAGLDVGLTFADGATEWVPVPAHPSAWATSVLPLAASSGRTIAAISLRANGIVHVGELALNSGVAANPLQPKNFRIDKAYFSGDTAELLLAWDFEPVWYYDLRSEGRWLGRVLNDVHYVKSLQRTGPSTPVDLVPVAFDGTEGPAARVGLNWPG</sequence>
<feature type="chain" id="PRO_5004873926" description="Cytosolic endo-beta-N-acetylglucosaminidase TIM barrel domain-containing protein" evidence="1">
    <location>
        <begin position="30"/>
        <end position="657"/>
    </location>
</feature>
<dbReference type="GO" id="GO:0033925">
    <property type="term" value="F:mannosyl-glycoprotein endo-beta-N-acetylglucosaminidase activity"/>
    <property type="evidence" value="ECO:0007669"/>
    <property type="project" value="InterPro"/>
</dbReference>
<protein>
    <recommendedName>
        <fullName evidence="2">Cytosolic endo-beta-N-acetylglucosaminidase TIM barrel domain-containing protein</fullName>
    </recommendedName>
</protein>